<dbReference type="PROSITE" id="PS50166">
    <property type="entry name" value="IMPORTIN_B_NT"/>
    <property type="match status" value="1"/>
</dbReference>
<evidence type="ECO:0000313" key="10">
    <source>
        <dbReference type="EMBL" id="KAJ3214756.1"/>
    </source>
</evidence>
<name>A0AAD5XYX8_9FUNG</name>
<evidence type="ECO:0000256" key="2">
    <source>
        <dbReference type="ARBA" id="ARBA00004496"/>
    </source>
</evidence>
<keyword evidence="4" id="KW-0963">Cytoplasm</keyword>
<feature type="domain" description="Importin N-terminal" evidence="9">
    <location>
        <begin position="29"/>
        <end position="95"/>
    </location>
</feature>
<evidence type="ECO:0000259" key="9">
    <source>
        <dbReference type="PROSITE" id="PS50166"/>
    </source>
</evidence>
<reference evidence="10" key="1">
    <citation type="submission" date="2020-05" db="EMBL/GenBank/DDBJ databases">
        <title>Phylogenomic resolution of chytrid fungi.</title>
        <authorList>
            <person name="Stajich J.E."/>
            <person name="Amses K."/>
            <person name="Simmons R."/>
            <person name="Seto K."/>
            <person name="Myers J."/>
            <person name="Bonds A."/>
            <person name="Quandt C.A."/>
            <person name="Barry K."/>
            <person name="Liu P."/>
            <person name="Grigoriev I."/>
            <person name="Longcore J.E."/>
            <person name="James T.Y."/>
        </authorList>
    </citation>
    <scope>NUCLEOTIDE SEQUENCE</scope>
    <source>
        <strain evidence="10">JEL0476</strain>
    </source>
</reference>
<dbReference type="InterPro" id="IPR021133">
    <property type="entry name" value="HEAT_type_2"/>
</dbReference>
<evidence type="ECO:0000256" key="6">
    <source>
        <dbReference type="ARBA" id="ARBA00022927"/>
    </source>
</evidence>
<dbReference type="InterPro" id="IPR011989">
    <property type="entry name" value="ARM-like"/>
</dbReference>
<evidence type="ECO:0000256" key="1">
    <source>
        <dbReference type="ARBA" id="ARBA00004123"/>
    </source>
</evidence>
<dbReference type="InterPro" id="IPR058584">
    <property type="entry name" value="IMB1_TNPO1-like_TPR"/>
</dbReference>
<comment type="subcellular location">
    <subcellularLocation>
        <location evidence="2">Cytoplasm</location>
    </subcellularLocation>
    <subcellularLocation>
        <location evidence="1">Nucleus</location>
    </subcellularLocation>
</comment>
<dbReference type="InterPro" id="IPR016024">
    <property type="entry name" value="ARM-type_fold"/>
</dbReference>
<dbReference type="InterPro" id="IPR001494">
    <property type="entry name" value="Importin-beta_N"/>
</dbReference>
<dbReference type="InterPro" id="IPR057672">
    <property type="entry name" value="TPR_IPO4/5"/>
</dbReference>
<dbReference type="Proteomes" id="UP001211065">
    <property type="component" value="Unassembled WGS sequence"/>
</dbReference>
<proteinExistence type="predicted"/>
<dbReference type="InterPro" id="IPR040122">
    <property type="entry name" value="Importin_beta"/>
</dbReference>
<evidence type="ECO:0000256" key="3">
    <source>
        <dbReference type="ARBA" id="ARBA00022448"/>
    </source>
</evidence>
<keyword evidence="5" id="KW-0677">Repeat</keyword>
<dbReference type="PROSITE" id="PS50077">
    <property type="entry name" value="HEAT_REPEAT"/>
    <property type="match status" value="1"/>
</dbReference>
<gene>
    <name evidence="10" type="ORF">HK099_006680</name>
</gene>
<evidence type="ECO:0000256" key="5">
    <source>
        <dbReference type="ARBA" id="ARBA00022737"/>
    </source>
</evidence>
<dbReference type="AlphaFoldDB" id="A0AAD5XYX8"/>
<evidence type="ECO:0000313" key="11">
    <source>
        <dbReference type="Proteomes" id="UP001211065"/>
    </source>
</evidence>
<dbReference type="SUPFAM" id="SSF48371">
    <property type="entry name" value="ARM repeat"/>
    <property type="match status" value="2"/>
</dbReference>
<keyword evidence="11" id="KW-1185">Reference proteome</keyword>
<evidence type="ECO:0000256" key="8">
    <source>
        <dbReference type="PROSITE-ProRule" id="PRU00103"/>
    </source>
</evidence>
<dbReference type="Pfam" id="PF25780">
    <property type="entry name" value="TPR_IPO5"/>
    <property type="match status" value="1"/>
</dbReference>
<organism evidence="10 11">
    <name type="scientific">Clydaea vesicula</name>
    <dbReference type="NCBI Taxonomy" id="447962"/>
    <lineage>
        <taxon>Eukaryota</taxon>
        <taxon>Fungi</taxon>
        <taxon>Fungi incertae sedis</taxon>
        <taxon>Chytridiomycota</taxon>
        <taxon>Chytridiomycota incertae sedis</taxon>
        <taxon>Chytridiomycetes</taxon>
        <taxon>Lobulomycetales</taxon>
        <taxon>Lobulomycetaceae</taxon>
        <taxon>Clydaea</taxon>
    </lineage>
</organism>
<keyword evidence="3" id="KW-0813">Transport</keyword>
<dbReference type="GO" id="GO:0005737">
    <property type="term" value="C:cytoplasm"/>
    <property type="evidence" value="ECO:0007669"/>
    <property type="project" value="UniProtKB-SubCell"/>
</dbReference>
<dbReference type="GO" id="GO:0031267">
    <property type="term" value="F:small GTPase binding"/>
    <property type="evidence" value="ECO:0007669"/>
    <property type="project" value="InterPro"/>
</dbReference>
<sequence length="1064" mass="118561">MVSPEEYGNELVLLLSQSTSNDNNLIKQATSKLQTHLKNDLAIITLLSIAANNPENHLRQLAAIECSKRISKQWLNVLQNDKNLIKQNVLDLILREQHTLTRLSLSRVISQIAKIEIPLSQWQNLVPWLFECCNSGVSVHREVGISVLFDLFDTLIDLQDQYQNMFGNLLNLFSITINDADSFLVRIFTLRSLGKVADCLDSDDVELIKTFQTFIPKMVGVLEQALANDDEDMASKGFEVFYDMLYLESPVLSRHIGDLVHFAISVASKKDLSPNLRVMALNFLIFSVDIKRSKIQKLKLVPNMLQAMFVIGAEDEDEDDTDDCPSKSAFQVISAIAVNLPPTQVFPTVMEFIVNYIQNPEFGVRKSCLLALAVIVDGCADFMRAKIDGILPVIQAGLQDQHPIVRKSACMALGSLAEELEEEICMNHAHILPLLFQILNNDSSVTALSHATNALDAIIEGMESSELVGYLPALMEKLLLLLNSSTSQELKATVIGAIGSAAHASKKEFVPYFNAVINALSPFMSKVTEDEIILRGVATDTLAAVAEAVGKDLFRPYVPDLMNLVNQGLHFKDSRLIECSFCFFAVMARVFTTEFVPYLEHVVPALLASCKQEEKNHFEFEDYDEDLGNEDEDSKYNANNAIAEEKEVAADALAQIFSSTTTHFLAYVEPSIDILIQLLDHYFEGVRKSAASAMFLFLHTFYKISSPAEWEQGLPVKVSVHSNVESMVKLVVGAVLSSFDEEFDKYTAINILQNFSEALKLVGPCLLVDPNHKEALFKNILVLLKGEHTCQKGFDDEENPHSNASSLDVDVDQSEQDALVISAAADVICAISLVLGEQFLNDYKHFHPYVVKYFKPTRSASERSMAIGTIAEVAEGLKFSITNYVQEFLSLLSAALRDEAEEVRSNGAYGIGILYQYANIEQHCMSILHSIQPLITTHKKNSTINLKDNALGAVSRIIIKNPSVLPLDQILPILMENLPLEKDYLEYKVVMECLILCVTKGLAEVNLSWLFRLISTSFENFDLKTKKLVKEFLKIIATDNQTLQGLLSSLGEEHSKIINNIIHS</sequence>
<comment type="caution">
    <text evidence="10">The sequence shown here is derived from an EMBL/GenBank/DDBJ whole genome shotgun (WGS) entry which is preliminary data.</text>
</comment>
<dbReference type="EMBL" id="JADGJW010000594">
    <property type="protein sequence ID" value="KAJ3214756.1"/>
    <property type="molecule type" value="Genomic_DNA"/>
</dbReference>
<dbReference type="PANTHER" id="PTHR10527">
    <property type="entry name" value="IMPORTIN BETA"/>
    <property type="match status" value="1"/>
</dbReference>
<evidence type="ECO:0000256" key="7">
    <source>
        <dbReference type="ARBA" id="ARBA00023242"/>
    </source>
</evidence>
<keyword evidence="6" id="KW-0653">Protein transport</keyword>
<dbReference type="Pfam" id="PF03810">
    <property type="entry name" value="IBN_N"/>
    <property type="match status" value="1"/>
</dbReference>
<accession>A0AAD5XYX8</accession>
<feature type="repeat" description="HEAT" evidence="8">
    <location>
        <begin position="390"/>
        <end position="428"/>
    </location>
</feature>
<dbReference type="Pfam" id="PF25574">
    <property type="entry name" value="TPR_IMB1"/>
    <property type="match status" value="2"/>
</dbReference>
<dbReference type="GO" id="GO:0006606">
    <property type="term" value="P:protein import into nucleus"/>
    <property type="evidence" value="ECO:0007669"/>
    <property type="project" value="InterPro"/>
</dbReference>
<protein>
    <recommendedName>
        <fullName evidence="9">Importin N-terminal domain-containing protein</fullName>
    </recommendedName>
</protein>
<dbReference type="Gene3D" id="1.25.10.10">
    <property type="entry name" value="Leucine-rich Repeat Variant"/>
    <property type="match status" value="1"/>
</dbReference>
<evidence type="ECO:0000256" key="4">
    <source>
        <dbReference type="ARBA" id="ARBA00022490"/>
    </source>
</evidence>
<keyword evidence="7" id="KW-0539">Nucleus</keyword>
<dbReference type="SMART" id="SM00913">
    <property type="entry name" value="IBN_N"/>
    <property type="match status" value="1"/>
</dbReference>